<dbReference type="Pfam" id="PF00419">
    <property type="entry name" value="Fimbrial"/>
    <property type="match status" value="1"/>
</dbReference>
<dbReference type="GO" id="GO:0009289">
    <property type="term" value="C:pilus"/>
    <property type="evidence" value="ECO:0007669"/>
    <property type="project" value="InterPro"/>
</dbReference>
<reference evidence="3" key="1">
    <citation type="submission" date="2022-03" db="EMBL/GenBank/DDBJ databases">
        <title>Proposal of a novel genus Dryocolo and two novel species.</title>
        <authorList>
            <person name="Maddock D.W."/>
            <person name="Brady C.L."/>
            <person name="Denman S."/>
            <person name="Arnold D."/>
        </authorList>
    </citation>
    <scope>NUCLEOTIDE SEQUENCE</scope>
    <source>
        <strain evidence="3">H6W4</strain>
    </source>
</reference>
<evidence type="ECO:0000313" key="4">
    <source>
        <dbReference type="Proteomes" id="UP001150641"/>
    </source>
</evidence>
<evidence type="ECO:0000313" key="3">
    <source>
        <dbReference type="EMBL" id="MCT4703373.1"/>
    </source>
</evidence>
<comment type="caution">
    <text evidence="3">The sequence shown here is derived from an EMBL/GenBank/DDBJ whole genome shotgun (WGS) entry which is preliminary data.</text>
</comment>
<dbReference type="EMBL" id="JALHAP010000081">
    <property type="protein sequence ID" value="MCT4703373.1"/>
    <property type="molecule type" value="Genomic_DNA"/>
</dbReference>
<dbReference type="InterPro" id="IPR050263">
    <property type="entry name" value="Bact_Fimbrial_Adh_Pro"/>
</dbReference>
<evidence type="ECO:0000256" key="1">
    <source>
        <dbReference type="SAM" id="SignalP"/>
    </source>
</evidence>
<dbReference type="RefSeq" id="WP_271124256.1">
    <property type="nucleotide sequence ID" value="NZ_JALHAN010000068.1"/>
</dbReference>
<dbReference type="Proteomes" id="UP001150641">
    <property type="component" value="Unassembled WGS sequence"/>
</dbReference>
<organism evidence="3 4">
    <name type="scientific">Dryocola boscaweniae</name>
    <dbReference type="NCBI Taxonomy" id="2925397"/>
    <lineage>
        <taxon>Bacteria</taxon>
        <taxon>Pseudomonadati</taxon>
        <taxon>Pseudomonadota</taxon>
        <taxon>Gammaproteobacteria</taxon>
        <taxon>Enterobacterales</taxon>
        <taxon>Enterobacteriaceae</taxon>
        <taxon>Dryocola</taxon>
    </lineage>
</organism>
<dbReference type="AlphaFoldDB" id="A0A9X2W915"/>
<dbReference type="Gene3D" id="2.60.40.1090">
    <property type="entry name" value="Fimbrial-type adhesion domain"/>
    <property type="match status" value="1"/>
</dbReference>
<name>A0A9X2W915_9ENTR</name>
<dbReference type="InterPro" id="IPR036937">
    <property type="entry name" value="Adhesion_dom_fimbrial_sf"/>
</dbReference>
<keyword evidence="4" id="KW-1185">Reference proteome</keyword>
<dbReference type="InterPro" id="IPR000259">
    <property type="entry name" value="Adhesion_dom_fimbrial"/>
</dbReference>
<feature type="chain" id="PRO_5040943728" evidence="1">
    <location>
        <begin position="23"/>
        <end position="179"/>
    </location>
</feature>
<dbReference type="SUPFAM" id="SSF49401">
    <property type="entry name" value="Bacterial adhesins"/>
    <property type="match status" value="1"/>
</dbReference>
<accession>A0A9X2W915</accession>
<keyword evidence="1" id="KW-0732">Signal</keyword>
<evidence type="ECO:0000259" key="2">
    <source>
        <dbReference type="Pfam" id="PF00419"/>
    </source>
</evidence>
<dbReference type="InterPro" id="IPR008966">
    <property type="entry name" value="Adhesion_dom_sf"/>
</dbReference>
<dbReference type="PANTHER" id="PTHR33420">
    <property type="entry name" value="FIMBRIAL SUBUNIT ELFA-RELATED"/>
    <property type="match status" value="1"/>
</dbReference>
<dbReference type="GO" id="GO:0043709">
    <property type="term" value="P:cell adhesion involved in single-species biofilm formation"/>
    <property type="evidence" value="ECO:0007669"/>
    <property type="project" value="TreeGrafter"/>
</dbReference>
<feature type="domain" description="Fimbrial-type adhesion" evidence="2">
    <location>
        <begin position="31"/>
        <end position="178"/>
    </location>
</feature>
<proteinExistence type="predicted"/>
<feature type="signal peptide" evidence="1">
    <location>
        <begin position="1"/>
        <end position="22"/>
    </location>
</feature>
<gene>
    <name evidence="3" type="ORF">MUA00_16465</name>
</gene>
<dbReference type="PANTHER" id="PTHR33420:SF10">
    <property type="entry name" value="FIMBRIAE MAJOR SUBUNIT"/>
    <property type="match status" value="1"/>
</dbReference>
<sequence>MHKFKLTLCALLLTTASASALAADETQGTVTFNGELYAETCSIASDSVDVQVTLPKVSIQTLKASADAAGSKGFDLNVENCPVGITQVAAHFEAISSSGVNSATGNLTNQYQGASAKASNVEVRLYNSDEKQLKLGETGAPAQVSNGKATMRYYGGYYATAATTAGLVYAQARYTLAYP</sequence>
<protein>
    <submittedName>
        <fullName evidence="3">Type 1 fimbrial protein</fullName>
    </submittedName>
</protein>